<reference evidence="4 5" key="1">
    <citation type="submission" date="2021-01" db="EMBL/GenBank/DDBJ databases">
        <title>Whole genome shotgun sequence of Planotetraspora kaengkrachanensis NBRC 104272.</title>
        <authorList>
            <person name="Komaki H."/>
            <person name="Tamura T."/>
        </authorList>
    </citation>
    <scope>NUCLEOTIDE SEQUENCE [LARGE SCALE GENOMIC DNA]</scope>
    <source>
        <strain evidence="4 5">NBRC 104272</strain>
    </source>
</reference>
<keyword evidence="5" id="KW-1185">Reference proteome</keyword>
<gene>
    <name evidence="4" type="ORF">Pka01_64940</name>
</gene>
<keyword evidence="1" id="KW-0560">Oxidoreductase</keyword>
<evidence type="ECO:0000256" key="2">
    <source>
        <dbReference type="ARBA" id="ARBA00038128"/>
    </source>
</evidence>
<dbReference type="InterPro" id="IPR000639">
    <property type="entry name" value="Epox_hydrolase-like"/>
</dbReference>
<evidence type="ECO:0000259" key="3">
    <source>
        <dbReference type="Pfam" id="PF00561"/>
    </source>
</evidence>
<dbReference type="InterPro" id="IPR029058">
    <property type="entry name" value="AB_hydrolase_fold"/>
</dbReference>
<dbReference type="Gene3D" id="3.40.50.1820">
    <property type="entry name" value="alpha/beta hydrolase"/>
    <property type="match status" value="1"/>
</dbReference>
<comment type="caution">
    <text evidence="4">The sequence shown here is derived from an EMBL/GenBank/DDBJ whole genome shotgun (WGS) entry which is preliminary data.</text>
</comment>
<comment type="similarity">
    <text evidence="2">Belongs to the AB hydrolase superfamily. Bacterial non-heme haloperoxidase / perhydrolase family.</text>
</comment>
<dbReference type="EMBL" id="BONV01000040">
    <property type="protein sequence ID" value="GIG83367.1"/>
    <property type="molecule type" value="Genomic_DNA"/>
</dbReference>
<dbReference type="PRINTS" id="PR00412">
    <property type="entry name" value="EPOXHYDRLASE"/>
</dbReference>
<dbReference type="AlphaFoldDB" id="A0A8J3VAH5"/>
<organism evidence="4 5">
    <name type="scientific">Planotetraspora kaengkrachanensis</name>
    <dbReference type="NCBI Taxonomy" id="575193"/>
    <lineage>
        <taxon>Bacteria</taxon>
        <taxon>Bacillati</taxon>
        <taxon>Actinomycetota</taxon>
        <taxon>Actinomycetes</taxon>
        <taxon>Streptosporangiales</taxon>
        <taxon>Streptosporangiaceae</taxon>
        <taxon>Planotetraspora</taxon>
    </lineage>
</organism>
<dbReference type="SUPFAM" id="SSF53474">
    <property type="entry name" value="alpha/beta-Hydrolases"/>
    <property type="match status" value="1"/>
</dbReference>
<dbReference type="FunFam" id="3.40.50.1820:FF:000205">
    <property type="entry name" value="Non-haem bromoperoxidase BPO-A2"/>
    <property type="match status" value="1"/>
</dbReference>
<protein>
    <submittedName>
        <fullName evidence="4">Arylesterase</fullName>
    </submittedName>
</protein>
<dbReference type="InterPro" id="IPR050471">
    <property type="entry name" value="AB_hydrolase"/>
</dbReference>
<accession>A0A8J3VAH5</accession>
<keyword evidence="1" id="KW-0575">Peroxidase</keyword>
<dbReference type="RefSeq" id="WP_203886686.1">
    <property type="nucleotide sequence ID" value="NZ_BAABHH010000013.1"/>
</dbReference>
<dbReference type="GO" id="GO:0004601">
    <property type="term" value="F:peroxidase activity"/>
    <property type="evidence" value="ECO:0007669"/>
    <property type="project" value="UniProtKB-KW"/>
</dbReference>
<dbReference type="PANTHER" id="PTHR43433:SF4">
    <property type="entry name" value="NON-HEME CHLOROPEROXIDASE-RELATED"/>
    <property type="match status" value="1"/>
</dbReference>
<dbReference type="Pfam" id="PF00561">
    <property type="entry name" value="Abhydrolase_1"/>
    <property type="match status" value="1"/>
</dbReference>
<evidence type="ECO:0000313" key="4">
    <source>
        <dbReference type="EMBL" id="GIG83367.1"/>
    </source>
</evidence>
<evidence type="ECO:0000256" key="1">
    <source>
        <dbReference type="ARBA" id="ARBA00022559"/>
    </source>
</evidence>
<sequence>MPYVNVGTENSVPIDIYYEDHGAGAPVVLSHGYPLSGKAWEKQVSVLIAAGHRVITYDRRGWGNSSQPATGYDYDTFAADLNALMEKLDLHDAVLVGHSMGTGDVTHYLGVYGSARVRKAVLVSPIPPFLLRTDDNPEGAPQGLFDGFVETAKADRPLWLKQFLENFYNYDVYGGTLVSEQAFQSSWNIAVAGSPVAAVACIPTWLTDFRPDVAKLDVPILVITGDQDRILPKEVAGERLRGLVDDLEYIVIEGGPHAIAWTHPDQVNTALLGFLA</sequence>
<dbReference type="InterPro" id="IPR000073">
    <property type="entry name" value="AB_hydrolase_1"/>
</dbReference>
<feature type="domain" description="AB hydrolase-1" evidence="3">
    <location>
        <begin position="26"/>
        <end position="264"/>
    </location>
</feature>
<name>A0A8J3VAH5_9ACTN</name>
<proteinExistence type="inferred from homology"/>
<evidence type="ECO:0000313" key="5">
    <source>
        <dbReference type="Proteomes" id="UP000630097"/>
    </source>
</evidence>
<dbReference type="Proteomes" id="UP000630097">
    <property type="component" value="Unassembled WGS sequence"/>
</dbReference>
<dbReference type="PRINTS" id="PR00111">
    <property type="entry name" value="ABHYDROLASE"/>
</dbReference>
<dbReference type="PANTHER" id="PTHR43433">
    <property type="entry name" value="HYDROLASE, ALPHA/BETA FOLD FAMILY PROTEIN"/>
    <property type="match status" value="1"/>
</dbReference>